<name>A0A8T9Q5F1_9BACT</name>
<proteinExistence type="predicted"/>
<evidence type="ECO:0000313" key="2">
    <source>
        <dbReference type="Proteomes" id="UP000831796"/>
    </source>
</evidence>
<sequence>MSITQEYFCGLPIHEQLQVVLTQGTFRATRYEDTYAITQYQVSEFSADLYYSSASTMPEQIQVQKAWIPPAK</sequence>
<protein>
    <submittedName>
        <fullName evidence="1">Uncharacterized protein</fullName>
    </submittedName>
</protein>
<dbReference type="KEGG" id="hcu:MUN79_18625"/>
<reference evidence="1" key="1">
    <citation type="submission" date="2022-04" db="EMBL/GenBank/DDBJ databases">
        <title>Hymenobacter sp. isolated from the air.</title>
        <authorList>
            <person name="Won M."/>
            <person name="Lee C.-M."/>
            <person name="Woen H.-Y."/>
            <person name="Kwon S.-W."/>
        </authorList>
    </citation>
    <scope>NUCLEOTIDE SEQUENCE</scope>
    <source>
        <strain evidence="1">5116S-3</strain>
    </source>
</reference>
<organism evidence="1 2">
    <name type="scientific">Hymenobacter cellulosilyticus</name>
    <dbReference type="NCBI Taxonomy" id="2932248"/>
    <lineage>
        <taxon>Bacteria</taxon>
        <taxon>Pseudomonadati</taxon>
        <taxon>Bacteroidota</taxon>
        <taxon>Cytophagia</taxon>
        <taxon>Cytophagales</taxon>
        <taxon>Hymenobacteraceae</taxon>
        <taxon>Hymenobacter</taxon>
    </lineage>
</organism>
<dbReference type="RefSeq" id="WP_244674117.1">
    <property type="nucleotide sequence ID" value="NZ_CP095046.1"/>
</dbReference>
<dbReference type="AlphaFoldDB" id="A0A8T9Q5F1"/>
<dbReference type="Proteomes" id="UP000831796">
    <property type="component" value="Chromosome"/>
</dbReference>
<accession>A0A8T9Q5F1</accession>
<keyword evidence="2" id="KW-1185">Reference proteome</keyword>
<evidence type="ECO:0000313" key="1">
    <source>
        <dbReference type="EMBL" id="UOQ70699.1"/>
    </source>
</evidence>
<dbReference type="EMBL" id="CP095046">
    <property type="protein sequence ID" value="UOQ70699.1"/>
    <property type="molecule type" value="Genomic_DNA"/>
</dbReference>
<gene>
    <name evidence="1" type="ORF">MUN79_18625</name>
</gene>